<dbReference type="GO" id="GO:0005524">
    <property type="term" value="F:ATP binding"/>
    <property type="evidence" value="ECO:0007669"/>
    <property type="project" value="UniProtKB-KW"/>
</dbReference>
<dbReference type="SMART" id="SM01086">
    <property type="entry name" value="ClpB_D2-small"/>
    <property type="match status" value="1"/>
</dbReference>
<keyword evidence="2" id="KW-0547">Nucleotide-binding</keyword>
<keyword evidence="1 5" id="KW-0677">Repeat</keyword>
<dbReference type="InterPro" id="IPR050130">
    <property type="entry name" value="ClpA_ClpB"/>
</dbReference>
<comment type="caution">
    <text evidence="8">The sequence shown here is derived from an EMBL/GenBank/DDBJ whole genome shotgun (WGS) entry which is preliminary data.</text>
</comment>
<dbReference type="Gene3D" id="1.10.1780.10">
    <property type="entry name" value="Clp, N-terminal domain"/>
    <property type="match status" value="1"/>
</dbReference>
<evidence type="ECO:0000313" key="9">
    <source>
        <dbReference type="Proteomes" id="UP000710385"/>
    </source>
</evidence>
<dbReference type="GO" id="GO:0034605">
    <property type="term" value="P:cellular response to heat"/>
    <property type="evidence" value="ECO:0007669"/>
    <property type="project" value="TreeGrafter"/>
</dbReference>
<keyword evidence="8" id="KW-0645">Protease</keyword>
<dbReference type="GO" id="GO:0006508">
    <property type="term" value="P:proteolysis"/>
    <property type="evidence" value="ECO:0007669"/>
    <property type="project" value="UniProtKB-KW"/>
</dbReference>
<dbReference type="PANTHER" id="PTHR11638">
    <property type="entry name" value="ATP-DEPENDENT CLP PROTEASE"/>
    <property type="match status" value="1"/>
</dbReference>
<evidence type="ECO:0000256" key="5">
    <source>
        <dbReference type="PROSITE-ProRule" id="PRU01251"/>
    </source>
</evidence>
<dbReference type="PANTHER" id="PTHR11638:SF18">
    <property type="entry name" value="HEAT SHOCK PROTEIN 104"/>
    <property type="match status" value="1"/>
</dbReference>
<dbReference type="PRINTS" id="PR00300">
    <property type="entry name" value="CLPPROTEASEA"/>
</dbReference>
<dbReference type="GO" id="GO:0005737">
    <property type="term" value="C:cytoplasm"/>
    <property type="evidence" value="ECO:0007669"/>
    <property type="project" value="TreeGrafter"/>
</dbReference>
<proteinExistence type="predicted"/>
<organism evidence="8 9">
    <name type="scientific">candidate division WWE3 bacterium</name>
    <dbReference type="NCBI Taxonomy" id="2053526"/>
    <lineage>
        <taxon>Bacteria</taxon>
        <taxon>Katanobacteria</taxon>
    </lineage>
</organism>
<dbReference type="SUPFAM" id="SSF52540">
    <property type="entry name" value="P-loop containing nucleoside triphosphate hydrolases"/>
    <property type="match status" value="2"/>
</dbReference>
<evidence type="ECO:0000256" key="3">
    <source>
        <dbReference type="ARBA" id="ARBA00022840"/>
    </source>
</evidence>
<dbReference type="InterPro" id="IPR003959">
    <property type="entry name" value="ATPase_AAA_core"/>
</dbReference>
<name>A0A928TR07_UNCKA</name>
<evidence type="ECO:0000256" key="4">
    <source>
        <dbReference type="ARBA" id="ARBA00023186"/>
    </source>
</evidence>
<dbReference type="GO" id="GO:0008233">
    <property type="term" value="F:peptidase activity"/>
    <property type="evidence" value="ECO:0007669"/>
    <property type="project" value="UniProtKB-KW"/>
</dbReference>
<feature type="domain" description="Clp R" evidence="7">
    <location>
        <begin position="161"/>
        <end position="303"/>
    </location>
</feature>
<dbReference type="SUPFAM" id="SSF81923">
    <property type="entry name" value="Double Clp-N motif"/>
    <property type="match status" value="1"/>
</dbReference>
<dbReference type="InterPro" id="IPR003593">
    <property type="entry name" value="AAA+_ATPase"/>
</dbReference>
<evidence type="ECO:0000313" key="8">
    <source>
        <dbReference type="EMBL" id="MBE7525604.1"/>
    </source>
</evidence>
<protein>
    <submittedName>
        <fullName evidence="8">ATP-dependent Clp protease ATP-binding subunit</fullName>
    </submittedName>
</protein>
<dbReference type="InterPro" id="IPR001270">
    <property type="entry name" value="ClpA/B"/>
</dbReference>
<accession>A0A928TR07</accession>
<dbReference type="InterPro" id="IPR019489">
    <property type="entry name" value="Clp_ATPase_C"/>
</dbReference>
<dbReference type="GO" id="GO:0016887">
    <property type="term" value="F:ATP hydrolysis activity"/>
    <property type="evidence" value="ECO:0007669"/>
    <property type="project" value="InterPro"/>
</dbReference>
<keyword evidence="4" id="KW-0143">Chaperone</keyword>
<keyword evidence="6" id="KW-0472">Membrane</keyword>
<dbReference type="FunFam" id="3.40.50.300:FF:000025">
    <property type="entry name" value="ATP-dependent Clp protease subunit"/>
    <property type="match status" value="1"/>
</dbReference>
<evidence type="ECO:0000256" key="6">
    <source>
        <dbReference type="SAM" id="Phobius"/>
    </source>
</evidence>
<dbReference type="SMART" id="SM00382">
    <property type="entry name" value="AAA"/>
    <property type="match status" value="2"/>
</dbReference>
<dbReference type="Gene3D" id="3.40.50.300">
    <property type="entry name" value="P-loop containing nucleotide triphosphate hydrolases"/>
    <property type="match status" value="2"/>
</dbReference>
<evidence type="ECO:0000256" key="1">
    <source>
        <dbReference type="ARBA" id="ARBA00022737"/>
    </source>
</evidence>
<keyword evidence="3 8" id="KW-0067">ATP-binding</keyword>
<dbReference type="Pfam" id="PF07724">
    <property type="entry name" value="AAA_2"/>
    <property type="match status" value="1"/>
</dbReference>
<keyword evidence="6" id="KW-0812">Transmembrane</keyword>
<reference evidence="8" key="1">
    <citation type="submission" date="2020-05" db="EMBL/GenBank/DDBJ databases">
        <title>High-Quality Genomes of Partial-Nitritation/Anammox System by Hierarchical Clustering Based Hybrid Assembly.</title>
        <authorList>
            <person name="Liu L."/>
            <person name="Wang Y."/>
            <person name="Che Y."/>
            <person name="Chen Y."/>
            <person name="Xia Y."/>
            <person name="Luo R."/>
            <person name="Cheng S.H."/>
            <person name="Zheng C."/>
            <person name="Zhang T."/>
        </authorList>
    </citation>
    <scope>NUCLEOTIDE SEQUENCE</scope>
    <source>
        <strain evidence="8">H1_PAT1</strain>
    </source>
</reference>
<dbReference type="InterPro" id="IPR041546">
    <property type="entry name" value="ClpA/ClpB_AAA_lid"/>
</dbReference>
<keyword evidence="6" id="KW-1133">Transmembrane helix</keyword>
<evidence type="ECO:0000259" key="7">
    <source>
        <dbReference type="PROSITE" id="PS51903"/>
    </source>
</evidence>
<dbReference type="EMBL" id="JABTTY010000001">
    <property type="protein sequence ID" value="MBE7525604.1"/>
    <property type="molecule type" value="Genomic_DNA"/>
</dbReference>
<feature type="transmembrane region" description="Helical" evidence="6">
    <location>
        <begin position="188"/>
        <end position="207"/>
    </location>
</feature>
<dbReference type="Pfam" id="PF10431">
    <property type="entry name" value="ClpB_D2-small"/>
    <property type="match status" value="1"/>
</dbReference>
<dbReference type="Proteomes" id="UP000710385">
    <property type="component" value="Unassembled WGS sequence"/>
</dbReference>
<dbReference type="InterPro" id="IPR004176">
    <property type="entry name" value="Clp_R_N"/>
</dbReference>
<dbReference type="InterPro" id="IPR036628">
    <property type="entry name" value="Clp_N_dom_sf"/>
</dbReference>
<feature type="transmembrane region" description="Helical" evidence="6">
    <location>
        <begin position="64"/>
        <end position="85"/>
    </location>
</feature>
<dbReference type="PROSITE" id="PS51903">
    <property type="entry name" value="CLP_R"/>
    <property type="match status" value="1"/>
</dbReference>
<keyword evidence="8" id="KW-0378">Hydrolase</keyword>
<feature type="transmembrane region" description="Helical" evidence="6">
    <location>
        <begin position="105"/>
        <end position="124"/>
    </location>
</feature>
<evidence type="ECO:0000256" key="2">
    <source>
        <dbReference type="ARBA" id="ARBA00022741"/>
    </source>
</evidence>
<dbReference type="InterPro" id="IPR027417">
    <property type="entry name" value="P-loop_NTPase"/>
</dbReference>
<dbReference type="Gene3D" id="1.10.8.60">
    <property type="match status" value="2"/>
</dbReference>
<dbReference type="AlphaFoldDB" id="A0A928TR07"/>
<dbReference type="CDD" id="cd19499">
    <property type="entry name" value="RecA-like_ClpB_Hsp104-like"/>
    <property type="match status" value="1"/>
</dbReference>
<dbReference type="Pfam" id="PF17871">
    <property type="entry name" value="AAA_lid_9"/>
    <property type="match status" value="1"/>
</dbReference>
<dbReference type="Pfam" id="PF02861">
    <property type="entry name" value="Clp_N"/>
    <property type="match status" value="1"/>
</dbReference>
<gene>
    <name evidence="8" type="ORF">HS096_04445</name>
</gene>
<sequence length="908" mass="101346">MAGIERLAAEERASEEERLERESRFREEQGIDVGLQSVDGLLVWGSPVDDFSLRFRKLKKQITISFHLFLIILSAFTLAALVWHIVKLDALDDALTLPFWTSGSWEITVFWLGVFLDTFIIFRLSEYSQDTRVLPNWGKSRRQQESYEAAAEGRRNHRFDISAYFSDEGWEVIGGAYRLAKNLHRRDIGIIHLFAAALSSRVGSVFLTRVGLPFDKVKEPLARLVNSGESGSGSAPPLSRDAKKMLLLAYEDARAAKRKHVGVIELFLNAYAADERLREMFDELGFPPSHVIHVAEWVRLREKLREEHERFVMLARLKPAGAMNRAMTARATPLLDRFSEDLTVSARSGYLPPLINREKEMNDLLRAVESGRRSVILVGDRGVGKQAIVEGLARRMVEEDVPQELFDRRLVSVSLPQVIAAGDPSLASERFYAMLQEVSLSGNIILVLYGIEALTGGSGQGPLDLAEGLATELDRGRFIVIGSTTPQNYTQYIERRSLGGKLIRVDVPEMNADQSVRVLMAKCGAIEYQNNVFFTFAAIERAVTLSGRFLHDHALPEKALDIIREAAVLARKKRGEQSFVTAEDVASIIHDKTNIPVESVSEDETQKLLHLEDRLHGRVIGQDAAVTAVAQAMRRARAELREGKRPIANFLFLGPTGVGKTETAKSLAAEYFGREDNMVRLDMSEYQDAGSVNRMIGAPGDERGGFLTEAVRKNPFSIVLLDEIEKAHPDILNLFLQVMDDGRLTDGVGRTVDFTNVVLIATSNAGTQFIQDEVQKGTDTSQIRMMLLERELKGIFRPEFLNRFDAIIVFTPLTPDDVERIAWLLLKKIEARLAEKGILFRADDAAVEALARSGYDPLFGARPLRRVMQDRVENQLADLILRGSVSRRDTIALGADGTLTVEKAAPIA</sequence>